<evidence type="ECO:0000313" key="9">
    <source>
        <dbReference type="EMBL" id="CAG8494216.1"/>
    </source>
</evidence>
<dbReference type="GO" id="GO:0031122">
    <property type="term" value="P:cytoplasmic microtubule organization"/>
    <property type="evidence" value="ECO:0007669"/>
    <property type="project" value="TreeGrafter"/>
</dbReference>
<dbReference type="Proteomes" id="UP000789706">
    <property type="component" value="Unassembled WGS sequence"/>
</dbReference>
<name>A0A9N8WML3_9GLOM</name>
<dbReference type="EMBL" id="CAJVPK010000324">
    <property type="protein sequence ID" value="CAG8494216.1"/>
    <property type="molecule type" value="Genomic_DNA"/>
</dbReference>
<evidence type="ECO:0000313" key="10">
    <source>
        <dbReference type="Proteomes" id="UP000789706"/>
    </source>
</evidence>
<dbReference type="GO" id="GO:0005874">
    <property type="term" value="C:microtubule"/>
    <property type="evidence" value="ECO:0007669"/>
    <property type="project" value="UniProtKB-KW"/>
</dbReference>
<dbReference type="GO" id="GO:0000278">
    <property type="term" value="P:mitotic cell cycle"/>
    <property type="evidence" value="ECO:0007669"/>
    <property type="project" value="TreeGrafter"/>
</dbReference>
<dbReference type="GO" id="GO:0051321">
    <property type="term" value="P:meiotic cell cycle"/>
    <property type="evidence" value="ECO:0007669"/>
    <property type="project" value="TreeGrafter"/>
</dbReference>
<dbReference type="InterPro" id="IPR041470">
    <property type="entry name" value="GCP_N"/>
</dbReference>
<proteinExistence type="inferred from homology"/>
<dbReference type="GO" id="GO:0043015">
    <property type="term" value="F:gamma-tubulin binding"/>
    <property type="evidence" value="ECO:0007669"/>
    <property type="project" value="InterPro"/>
</dbReference>
<dbReference type="InterPro" id="IPR007259">
    <property type="entry name" value="GCP"/>
</dbReference>
<evidence type="ECO:0000256" key="2">
    <source>
        <dbReference type="ARBA" id="ARBA00010337"/>
    </source>
</evidence>
<dbReference type="Pfam" id="PF17681">
    <property type="entry name" value="GCP_N_terminal"/>
    <property type="match status" value="1"/>
</dbReference>
<gene>
    <name evidence="9" type="ORF">DEBURN_LOCUS4337</name>
</gene>
<dbReference type="PANTHER" id="PTHR19302">
    <property type="entry name" value="GAMMA TUBULIN COMPLEX PROTEIN"/>
    <property type="match status" value="1"/>
</dbReference>
<comment type="caution">
    <text evidence="9">The sequence shown here is derived from an EMBL/GenBank/DDBJ whole genome shotgun (WGS) entry which is preliminary data.</text>
</comment>
<dbReference type="PANTHER" id="PTHR19302:SF14">
    <property type="entry name" value="GAMMA-TUBULIN COMPLEX COMPONENT 3"/>
    <property type="match status" value="1"/>
</dbReference>
<dbReference type="GO" id="GO:0000922">
    <property type="term" value="C:spindle pole"/>
    <property type="evidence" value="ECO:0007669"/>
    <property type="project" value="InterPro"/>
</dbReference>
<dbReference type="Gene3D" id="1.20.120.1900">
    <property type="entry name" value="Gamma-tubulin complex, C-terminal domain"/>
    <property type="match status" value="1"/>
</dbReference>
<comment type="subcellular location">
    <subcellularLocation>
        <location evidence="1">Cytoplasm</location>
        <location evidence="1">Cytoskeleton</location>
    </subcellularLocation>
</comment>
<dbReference type="InterPro" id="IPR042241">
    <property type="entry name" value="GCP_C_sf"/>
</dbReference>
<dbReference type="OrthoDB" id="5860513at2759"/>
<dbReference type="GO" id="GO:0007020">
    <property type="term" value="P:microtubule nucleation"/>
    <property type="evidence" value="ECO:0007669"/>
    <property type="project" value="InterPro"/>
</dbReference>
<organism evidence="9 10">
    <name type="scientific">Diversispora eburnea</name>
    <dbReference type="NCBI Taxonomy" id="1213867"/>
    <lineage>
        <taxon>Eukaryota</taxon>
        <taxon>Fungi</taxon>
        <taxon>Fungi incertae sedis</taxon>
        <taxon>Mucoromycota</taxon>
        <taxon>Glomeromycotina</taxon>
        <taxon>Glomeromycetes</taxon>
        <taxon>Diversisporales</taxon>
        <taxon>Diversisporaceae</taxon>
        <taxon>Diversispora</taxon>
    </lineage>
</organism>
<dbReference type="GO" id="GO:0051225">
    <property type="term" value="P:spindle assembly"/>
    <property type="evidence" value="ECO:0007669"/>
    <property type="project" value="TreeGrafter"/>
</dbReference>
<sequence>MSFTTNNIGLTNLNNNLKNNKITGGDIEYERISRALNSLVKYFLHEVSPFEPNKPINKETVGGGKTNNTELLTTRQQHTFDYLIREHKSSSKALRFANLFTKLQSQSIVTRKWSVLYFLLSVSDQSNSNEMTGILYTAPIEQTFSFRGLQNIQNISSITPSPPRSTLRIQKEDPLPIKTGFPKPDLDNNLNNKYNSEKLLLRDIIFIFQGINGQYIKWDSEAKSFIIDLKISINRSTVDLLHRLSELGFLYRRVEEFVKMNANDPFIGLVGQAFCSVLQHELTEYYRFIANLEATITKEVDNQQFLTNGISLKRLLVWTQDSLFKLRIMSVLVDCCKEKRGGALVSTIYNYTNHGDPFIQEFINKMLEEISRPFFEMLQRWIYEGELDDPFEEFFVSCDPNVQEEDLWRSKYSILKDMQPTFISELLAKKVSLKYGDMVALESSIDATYTATSQRLLNILFTKYKLKEHFIALKRYLLLGQGDFIQHLMAQLGPGLGKPATTIYHHNLTGILEAAIRASNAQYDDPDILRRLDAGLLEVSSGDVGWDVFSLFYRVDSPLNTIFTPQAMHQYLKIFNLLWRLKRVEHDLSFCWRRNMTSARSFLRVEELRKEINTSRLVCSEMIHFVYQLQYYILFEVIECSWDELVTDIHNPSGDLDSLIEAHNKYLSNVSNKSFLNASNNQDLFFNTKIDELHNLGVKETIRRDNNSGSRKDQNHSRSNDKSEDPKAIQECLNEVAGQFKSEVVNLLTALAHHQDTDLRFLSVSLDFNEFYHVNEKYPGSRKRTLGS</sequence>
<accession>A0A9N8WML3</accession>
<feature type="region of interest" description="Disordered" evidence="6">
    <location>
        <begin position="701"/>
        <end position="726"/>
    </location>
</feature>
<evidence type="ECO:0000256" key="5">
    <source>
        <dbReference type="ARBA" id="ARBA00023212"/>
    </source>
</evidence>
<dbReference type="FunFam" id="1.20.120.1900:FF:000003">
    <property type="entry name" value="Gamma-tubulin complex component"/>
    <property type="match status" value="1"/>
</dbReference>
<feature type="domain" description="Gamma tubulin complex component C-terminal" evidence="7">
    <location>
        <begin position="466"/>
        <end position="772"/>
    </location>
</feature>
<evidence type="ECO:0000256" key="6">
    <source>
        <dbReference type="SAM" id="MobiDB-lite"/>
    </source>
</evidence>
<keyword evidence="4" id="KW-0493">Microtubule</keyword>
<reference evidence="9" key="1">
    <citation type="submission" date="2021-06" db="EMBL/GenBank/DDBJ databases">
        <authorList>
            <person name="Kallberg Y."/>
            <person name="Tangrot J."/>
            <person name="Rosling A."/>
        </authorList>
    </citation>
    <scope>NUCLEOTIDE SEQUENCE</scope>
    <source>
        <strain evidence="9">AZ414A</strain>
    </source>
</reference>
<evidence type="ECO:0000256" key="4">
    <source>
        <dbReference type="ARBA" id="ARBA00022701"/>
    </source>
</evidence>
<dbReference type="InterPro" id="IPR040457">
    <property type="entry name" value="GCP_C"/>
</dbReference>
<dbReference type="GO" id="GO:0005816">
    <property type="term" value="C:spindle pole body"/>
    <property type="evidence" value="ECO:0007669"/>
    <property type="project" value="UniProtKB-ARBA"/>
</dbReference>
<keyword evidence="10" id="KW-1185">Reference proteome</keyword>
<comment type="similarity">
    <text evidence="2">Belongs to the TUBGCP family.</text>
</comment>
<evidence type="ECO:0000256" key="1">
    <source>
        <dbReference type="ARBA" id="ARBA00004245"/>
    </source>
</evidence>
<protein>
    <submittedName>
        <fullName evidence="9">9687_t:CDS:1</fullName>
    </submittedName>
</protein>
<keyword evidence="3" id="KW-0963">Cytoplasm</keyword>
<evidence type="ECO:0000256" key="3">
    <source>
        <dbReference type="ARBA" id="ARBA00022490"/>
    </source>
</evidence>
<dbReference type="AlphaFoldDB" id="A0A9N8WML3"/>
<keyword evidence="5" id="KW-0206">Cytoskeleton</keyword>
<evidence type="ECO:0000259" key="7">
    <source>
        <dbReference type="Pfam" id="PF04130"/>
    </source>
</evidence>
<dbReference type="Pfam" id="PF04130">
    <property type="entry name" value="GCP_C_terminal"/>
    <property type="match status" value="1"/>
</dbReference>
<evidence type="ECO:0000259" key="8">
    <source>
        <dbReference type="Pfam" id="PF17681"/>
    </source>
</evidence>
<dbReference type="GO" id="GO:0051011">
    <property type="term" value="F:microtubule minus-end binding"/>
    <property type="evidence" value="ECO:0007669"/>
    <property type="project" value="TreeGrafter"/>
</dbReference>
<feature type="domain" description="Gamma tubulin complex component protein N-terminal" evidence="8">
    <location>
        <begin position="201"/>
        <end position="431"/>
    </location>
</feature>
<dbReference type="GO" id="GO:0000930">
    <property type="term" value="C:gamma-tubulin complex"/>
    <property type="evidence" value="ECO:0007669"/>
    <property type="project" value="TreeGrafter"/>
</dbReference>